<evidence type="ECO:0000256" key="5">
    <source>
        <dbReference type="ARBA" id="ARBA00023136"/>
    </source>
</evidence>
<comment type="caution">
    <text evidence="7">The sequence shown here is derived from an EMBL/GenBank/DDBJ whole genome shotgun (WGS) entry which is preliminary data.</text>
</comment>
<dbReference type="Pfam" id="PF03170">
    <property type="entry name" value="BcsB"/>
    <property type="match status" value="1"/>
</dbReference>
<evidence type="ECO:0000256" key="4">
    <source>
        <dbReference type="ARBA" id="ARBA00022989"/>
    </source>
</evidence>
<dbReference type="AlphaFoldDB" id="A0A7C3KRV9"/>
<evidence type="ECO:0000256" key="3">
    <source>
        <dbReference type="ARBA" id="ARBA00022692"/>
    </source>
</evidence>
<evidence type="ECO:0000256" key="1">
    <source>
        <dbReference type="ARBA" id="ARBA00004162"/>
    </source>
</evidence>
<dbReference type="GO" id="GO:0006011">
    <property type="term" value="P:UDP-alpha-D-glucose metabolic process"/>
    <property type="evidence" value="ECO:0007669"/>
    <property type="project" value="InterPro"/>
</dbReference>
<feature type="transmembrane region" description="Helical" evidence="6">
    <location>
        <begin position="636"/>
        <end position="656"/>
    </location>
</feature>
<evidence type="ECO:0008006" key="8">
    <source>
        <dbReference type="Google" id="ProtNLM"/>
    </source>
</evidence>
<evidence type="ECO:0000313" key="7">
    <source>
        <dbReference type="EMBL" id="HFX12680.1"/>
    </source>
</evidence>
<keyword evidence="4 6" id="KW-1133">Transmembrane helix</keyword>
<comment type="subcellular location">
    <subcellularLocation>
        <location evidence="1">Cell membrane</location>
        <topology evidence="1">Single-pass membrane protein</topology>
    </subcellularLocation>
</comment>
<gene>
    <name evidence="7" type="ORF">ENW00_00735</name>
</gene>
<protein>
    <recommendedName>
        <fullName evidence="8">Cellulose biosynthesis cyclic di-GMP-binding regulatory protein BcsB</fullName>
    </recommendedName>
</protein>
<dbReference type="PANTHER" id="PTHR39083:SF1">
    <property type="entry name" value="CYCLIC DI-GMP-BINDING PROTEIN"/>
    <property type="match status" value="1"/>
</dbReference>
<evidence type="ECO:0000256" key="6">
    <source>
        <dbReference type="SAM" id="Phobius"/>
    </source>
</evidence>
<evidence type="ECO:0000256" key="2">
    <source>
        <dbReference type="ARBA" id="ARBA00022475"/>
    </source>
</evidence>
<dbReference type="Gene3D" id="2.60.120.260">
    <property type="entry name" value="Galactose-binding domain-like"/>
    <property type="match status" value="2"/>
</dbReference>
<keyword evidence="5 6" id="KW-0472">Membrane</keyword>
<dbReference type="GO" id="GO:0005886">
    <property type="term" value="C:plasma membrane"/>
    <property type="evidence" value="ECO:0007669"/>
    <property type="project" value="UniProtKB-SubCell"/>
</dbReference>
<keyword evidence="2" id="KW-1003">Cell membrane</keyword>
<dbReference type="InterPro" id="IPR018513">
    <property type="entry name" value="Cell_synthase_bac"/>
</dbReference>
<keyword evidence="3 6" id="KW-0812">Transmembrane</keyword>
<accession>A0A7C3KRV9</accession>
<dbReference type="PANTHER" id="PTHR39083">
    <property type="entry name" value="CYCLIC DI-GMP-BINDING PROTEIN"/>
    <property type="match status" value="1"/>
</dbReference>
<reference evidence="7" key="1">
    <citation type="journal article" date="2020" name="mSystems">
        <title>Genome- and Community-Level Interaction Insights into Carbon Utilization and Element Cycling Functions of Hydrothermarchaeota in Hydrothermal Sediment.</title>
        <authorList>
            <person name="Zhou Z."/>
            <person name="Liu Y."/>
            <person name="Xu W."/>
            <person name="Pan J."/>
            <person name="Luo Z.H."/>
            <person name="Li M."/>
        </authorList>
    </citation>
    <scope>NUCLEOTIDE SEQUENCE [LARGE SCALE GENOMIC DNA]</scope>
    <source>
        <strain evidence="7">SpSt-81</strain>
    </source>
</reference>
<proteinExistence type="predicted"/>
<sequence>MRRCLFLFLIILMMVPVFGYDNIKVYNLPITSQDVLLNLPLNRYSFWFYIPEGVNILDKCYLNLNYFYSETIKSNESFFTILINGYPISSSSIVKKEGNYVKLTVKIPVRRLKHGFNELTISTRQRNIEGPCKDLDNDANWFIINNTSILHLETSDKPYKISYFPYPFMDLLSLKVINSNIYLNEVSNQNLDILFKLVNNLSIKERYKRLSFRVFLDDPYVKKGENQILIGSLERWRIFNDKSFTNIDEDSGLLYLAKYNDNLQIYISGKGKGIEKSIKYLLNPEQVKLTETNPVIITSEPSLSEREIESKKVLTLKDLSYSNVVISGAHHQSFSFSLKLPIGYQSIQTGSYIELKFSHSPVLDPEKSGITLYINGIPVKAERLYGGNIESGRLKAYFPKDLLKEKEWNIEIKVYHALKDGDCDKRYDEIAWTKIDGDSVIYLNKGYAEEYPNLRNIWSGNYQDIYIWFPQNPTPYEISLMATLIGKISQNTGNIYNFKVILGNELKEEMKDKDIFFIGSFYDDRLRKIEKNLWVKPEGNKFIFKKDLGIFFDGFTTDIVMQSDYSPLGGNGKLYVILYNDESSLIKFNNFLDDIRNIGKIYGQVFIMTKLGNTSSFNLVERKERFISIFEFRPSILYLAVFIIVLAVNIIILIFLRKREVMK</sequence>
<dbReference type="EMBL" id="DTIN01000008">
    <property type="protein sequence ID" value="HFX12680.1"/>
    <property type="molecule type" value="Genomic_DNA"/>
</dbReference>
<name>A0A7C3KRV9_DICTH</name>
<organism evidence="7">
    <name type="scientific">Dictyoglomus thermophilum</name>
    <dbReference type="NCBI Taxonomy" id="14"/>
    <lineage>
        <taxon>Bacteria</taxon>
        <taxon>Pseudomonadati</taxon>
        <taxon>Dictyoglomota</taxon>
        <taxon>Dictyoglomia</taxon>
        <taxon>Dictyoglomales</taxon>
        <taxon>Dictyoglomaceae</taxon>
        <taxon>Dictyoglomus</taxon>
    </lineage>
</organism>